<gene>
    <name evidence="1" type="ORF">LLUC06_1689</name>
</gene>
<organism evidence="1 2">
    <name type="scientific">Lactococcus lactis subsp. lactis</name>
    <name type="common">Streptococcus lactis</name>
    <dbReference type="NCBI Taxonomy" id="1360"/>
    <lineage>
        <taxon>Bacteria</taxon>
        <taxon>Bacillati</taxon>
        <taxon>Bacillota</taxon>
        <taxon>Bacilli</taxon>
        <taxon>Lactobacillales</taxon>
        <taxon>Streptococcaceae</taxon>
        <taxon>Lactococcus</taxon>
    </lineage>
</organism>
<protein>
    <submittedName>
        <fullName evidence="1">Uncharacterized protein</fullName>
    </submittedName>
</protein>
<name>A0A1V0P364_LACLL</name>
<dbReference type="EMBL" id="CP015902">
    <property type="protein sequence ID" value="ARE21232.1"/>
    <property type="molecule type" value="Genomic_DNA"/>
</dbReference>
<accession>A0A1V0P364</accession>
<dbReference type="AlphaFoldDB" id="A0A1V0P364"/>
<dbReference type="Proteomes" id="UP000192095">
    <property type="component" value="Chromosome"/>
</dbReference>
<evidence type="ECO:0000313" key="1">
    <source>
        <dbReference type="EMBL" id="ARE21232.1"/>
    </source>
</evidence>
<dbReference type="RefSeq" id="WP_081213600.1">
    <property type="nucleotide sequence ID" value="NZ_CP015902.2"/>
</dbReference>
<sequence>MLTVSDDFNNAMKAENRRFETRIKVGDKVFTKNDINSWVYSGGSISGETFQIGSTFSNSIKIEFCSILENIKELTEVTVEVGIATYDADFNYTNIPPAQVGRAQVGSAKLIHYKPTVYEYVPLGTFYVTTCDPDRNEKKTTLEASDRFLFMGNEYVSELKYPAKIRDVALEIANKSGMKINETNFSMISTTTIGKPEGYTYRQAIGLIAQFEAGYARFNRNNELEVKQLIDPKFSVSPYEYFQKGLTKNELMYKVGGISCTVSVKSKSGDEQVTYTSGSNTGPQIVLDNKVMTQSQLDNIYQKVKDLNFYPFTLNWRGNPALETGDWLTLTDRDGTLFKTPNLSYTLTFKGGLTATSSANTNSSAQTISAYTPPLQQIVKDFNSRIDAAGKNSVYDGTEEPPYPKEGDIWFKKNGPDDEIWIYTKLADGTYDWVMTTSTKLSDEIQEKINNSVPSDEIVKTINLSQEMDGKEWLKIKGAKIWLTEETRIDDAIIKDAMIGNLSASKLSTGTLNAANVNIINLNASNISTGTLNGNKINVINLNASNIVAGTIKGENLSISLDTGAVQFQKGFLTGDNNLIRLDMDKSYFHSFDSKGSGFKINGGQLSFFDGFWGRDSNYLGSIMLDVLSSDFSGLKVYGQKGASIQGGNHSIMVGYSILGNNKIGLSGDTGVTGNLSVLGSKNAAHATRDGIRLTPAYETAESYLGDIGTAETGEDCTVIVPIEEHFSDVINTDFEYQVFLQSYSEGFVYIKSRDKTSFTVQSSIPNLPFTWEIKGKRRGYENDRLELTDMKFEEIKEIEEQNFKKEEA</sequence>
<proteinExistence type="predicted"/>
<reference evidence="1 2" key="1">
    <citation type="journal article" date="2017" name="BMC Genomics">
        <title>Comparative and functional genomics of the Lactococcus lactis taxon; insights into evolution and niche adaptation.</title>
        <authorList>
            <person name="Kelleher P."/>
            <person name="Bottacini F."/>
            <person name="Mahony J."/>
            <person name="Kilcawley K.N."/>
            <person name="van Sinderen D."/>
        </authorList>
    </citation>
    <scope>NUCLEOTIDE SEQUENCE [LARGE SCALE GENOMIC DNA]</scope>
    <source>
        <strain evidence="1 2">UC06</strain>
    </source>
</reference>
<evidence type="ECO:0000313" key="2">
    <source>
        <dbReference type="Proteomes" id="UP000192095"/>
    </source>
</evidence>